<feature type="compositionally biased region" description="Polar residues" evidence="3">
    <location>
        <begin position="95"/>
        <end position="112"/>
    </location>
</feature>
<protein>
    <recommendedName>
        <fullName evidence="4">Chromo domain-containing protein</fullName>
    </recommendedName>
</protein>
<feature type="compositionally biased region" description="Pro residues" evidence="3">
    <location>
        <begin position="491"/>
        <end position="500"/>
    </location>
</feature>
<dbReference type="Gene3D" id="2.40.50.40">
    <property type="match status" value="1"/>
</dbReference>
<evidence type="ECO:0000259" key="4">
    <source>
        <dbReference type="PROSITE" id="PS50013"/>
    </source>
</evidence>
<feature type="region of interest" description="Disordered" evidence="3">
    <location>
        <begin position="87"/>
        <end position="318"/>
    </location>
</feature>
<feature type="compositionally biased region" description="Polar residues" evidence="3">
    <location>
        <begin position="462"/>
        <end position="477"/>
    </location>
</feature>
<dbReference type="InterPro" id="IPR023779">
    <property type="entry name" value="Chromodomain_CS"/>
</dbReference>
<dbReference type="CDD" id="cd00024">
    <property type="entry name" value="CD_CSD"/>
    <property type="match status" value="1"/>
</dbReference>
<name>A0A1C7NK21_9FUNG</name>
<dbReference type="InterPro" id="IPR016197">
    <property type="entry name" value="Chromo-like_dom_sf"/>
</dbReference>
<dbReference type="STRING" id="101091.A0A1C7NK21"/>
<feature type="compositionally biased region" description="Polar residues" evidence="3">
    <location>
        <begin position="266"/>
        <end position="275"/>
    </location>
</feature>
<comment type="caution">
    <text evidence="5">The sequence shown here is derived from an EMBL/GenBank/DDBJ whole genome shotgun (WGS) entry which is preliminary data.</text>
</comment>
<dbReference type="AlphaFoldDB" id="A0A1C7NK21"/>
<feature type="compositionally biased region" description="Basic and acidic residues" evidence="3">
    <location>
        <begin position="177"/>
        <end position="193"/>
    </location>
</feature>
<dbReference type="PROSITE" id="PS00598">
    <property type="entry name" value="CHROMO_1"/>
    <property type="match status" value="1"/>
</dbReference>
<feature type="domain" description="Chromo" evidence="4">
    <location>
        <begin position="36"/>
        <end position="95"/>
    </location>
</feature>
<keyword evidence="6" id="KW-1185">Reference proteome</keyword>
<dbReference type="PROSITE" id="PS50013">
    <property type="entry name" value="CHROMO_2"/>
    <property type="match status" value="1"/>
</dbReference>
<feature type="compositionally biased region" description="Basic residues" evidence="3">
    <location>
        <begin position="131"/>
        <end position="141"/>
    </location>
</feature>
<dbReference type="Proteomes" id="UP000093000">
    <property type="component" value="Unassembled WGS sequence"/>
</dbReference>
<feature type="compositionally biased region" description="Basic and acidic residues" evidence="3">
    <location>
        <begin position="1"/>
        <end position="14"/>
    </location>
</feature>
<feature type="compositionally biased region" description="Basic and acidic residues" evidence="3">
    <location>
        <begin position="154"/>
        <end position="167"/>
    </location>
</feature>
<dbReference type="OrthoDB" id="5376140at2759"/>
<dbReference type="InParanoid" id="A0A1C7NK21"/>
<evidence type="ECO:0000256" key="1">
    <source>
        <dbReference type="ARBA" id="ARBA00004123"/>
    </source>
</evidence>
<feature type="compositionally biased region" description="Basic and acidic residues" evidence="3">
    <location>
        <begin position="226"/>
        <end position="250"/>
    </location>
</feature>
<comment type="subcellular location">
    <subcellularLocation>
        <location evidence="1">Nucleus</location>
    </subcellularLocation>
</comment>
<feature type="compositionally biased region" description="Low complexity" evidence="3">
    <location>
        <begin position="478"/>
        <end position="490"/>
    </location>
</feature>
<accession>A0A1C7NK21</accession>
<feature type="compositionally biased region" description="Low complexity" evidence="3">
    <location>
        <begin position="405"/>
        <end position="431"/>
    </location>
</feature>
<evidence type="ECO:0000256" key="2">
    <source>
        <dbReference type="ARBA" id="ARBA00023242"/>
    </source>
</evidence>
<proteinExistence type="predicted"/>
<keyword evidence="2" id="KW-0539">Nucleus</keyword>
<feature type="region of interest" description="Disordered" evidence="3">
    <location>
        <begin position="405"/>
        <end position="520"/>
    </location>
</feature>
<dbReference type="InterPro" id="IPR000953">
    <property type="entry name" value="Chromo/chromo_shadow_dom"/>
</dbReference>
<gene>
    <name evidence="5" type="ORF">A0J61_03110</name>
</gene>
<dbReference type="GO" id="GO:0005634">
    <property type="term" value="C:nucleus"/>
    <property type="evidence" value="ECO:0007669"/>
    <property type="project" value="UniProtKB-SubCell"/>
</dbReference>
<sequence length="968" mass="109790">MTIDVNKKEEKKPDAGTANTMTVAEEFDDDDVDFYYEVEEIVQMYITETGVRMFEIKWKNYDSSSNTWEPEYNLNCPTILEDFLKKHNQKKKNQAELSQAEPNEAESSQTKSKLNKGKRPDKEEEEEENKKGKRKKRSKDRKQKELEEEMEYLDEMKEERRKLDEAKRKRTSAGLLSDRKKDLFERKQEYQAKRKERNSKKAKLPDENDQQKDEEEEGSPAKKKKKENDKEEGKEKKESGDAIKRQKPDSPPRQPGKRGRPPSKPTASVHTANVATSSAKTTTETTSVSVNSNTKTTTVTSNKLPLSSANFKPHSGVPMEKKQLAISKAHEYKPSFTNIKRPMTTNPSTSNVDIAALLLQSVGSPSKLPNIPKYGPNTRPAPIQRQEPITNTNIPTTSSAAVATTTTTAATVTAPPLPPSSSVSTVPQSSTIKSPVITPHPLPSSTTPTSPSPASPNRSPVIKQTSNFITESATSIHSPSVSPPQVFQTPPSSPPPPNQSSPPRVTQPEASIRSTEPHSLIAPLNQQRTMIVSPKRTDPRLVVDNMRKLKIQNSTALPTPFSRSCILLKGEKMISSIELEGKQRCYHQPKIEQLIEKSEQGHVVRISSFLSLKRLDDVLLEHPFSYLQITAKDQLIELSKFKSFLQVNEVVGVVSHDQLPTCALVILPEGEAKKLKNLPQEQDMVVSKYTQLCGIFVDFLPPKPRSLFDHLDIPEDEFNWLRVAQYLMFTPKLIELRTTSKFLVYGQSEAAHLLTKINENQEYRKTTDKPTYIMMFDRYRQTAFSRNLLKHKKEPSTEIWEFGVPDFSCPEMMPPSPIFPINTGGFVTTDIQNIIQQPDIFEKLLQTVNKFNSVPVVYGEWKLIIPHNFMYHFTRAIRDGETATKVQNAMIAITVGLSKGDVQIMRLWPAEKESMDTVDYMDKIMRYYYRSYQYFVIVDDIGSISTETRDEYRALDFVKSQDLFSTFA</sequence>
<evidence type="ECO:0000313" key="6">
    <source>
        <dbReference type="Proteomes" id="UP000093000"/>
    </source>
</evidence>
<dbReference type="SUPFAM" id="SSF54160">
    <property type="entry name" value="Chromo domain-like"/>
    <property type="match status" value="1"/>
</dbReference>
<dbReference type="InterPro" id="IPR023780">
    <property type="entry name" value="Chromo_domain"/>
</dbReference>
<evidence type="ECO:0000313" key="5">
    <source>
        <dbReference type="EMBL" id="OBZ88836.1"/>
    </source>
</evidence>
<dbReference type="EMBL" id="LUGH01000128">
    <property type="protein sequence ID" value="OBZ88836.1"/>
    <property type="molecule type" value="Genomic_DNA"/>
</dbReference>
<dbReference type="Pfam" id="PF00385">
    <property type="entry name" value="Chromo"/>
    <property type="match status" value="1"/>
</dbReference>
<feature type="region of interest" description="Disordered" evidence="3">
    <location>
        <begin position="1"/>
        <end position="24"/>
    </location>
</feature>
<organism evidence="5 6">
    <name type="scientific">Choanephora cucurbitarum</name>
    <dbReference type="NCBI Taxonomy" id="101091"/>
    <lineage>
        <taxon>Eukaryota</taxon>
        <taxon>Fungi</taxon>
        <taxon>Fungi incertae sedis</taxon>
        <taxon>Mucoromycota</taxon>
        <taxon>Mucoromycotina</taxon>
        <taxon>Mucoromycetes</taxon>
        <taxon>Mucorales</taxon>
        <taxon>Mucorineae</taxon>
        <taxon>Choanephoraceae</taxon>
        <taxon>Choanephoroideae</taxon>
        <taxon>Choanephora</taxon>
    </lineage>
</organism>
<evidence type="ECO:0000256" key="3">
    <source>
        <dbReference type="SAM" id="MobiDB-lite"/>
    </source>
</evidence>
<reference evidence="5 6" key="1">
    <citation type="submission" date="2016-03" db="EMBL/GenBank/DDBJ databases">
        <title>Choanephora cucurbitarum.</title>
        <authorList>
            <person name="Min B."/>
            <person name="Park H."/>
            <person name="Park J.-H."/>
            <person name="Shin H.-D."/>
            <person name="Choi I.-G."/>
        </authorList>
    </citation>
    <scope>NUCLEOTIDE SEQUENCE [LARGE SCALE GENOMIC DNA]</scope>
    <source>
        <strain evidence="5 6">KUS-F28377</strain>
    </source>
</reference>
<dbReference type="SMART" id="SM00298">
    <property type="entry name" value="CHROMO"/>
    <property type="match status" value="1"/>
</dbReference>
<feature type="compositionally biased region" description="Low complexity" evidence="3">
    <location>
        <begin position="276"/>
        <end position="303"/>
    </location>
</feature>